<evidence type="ECO:0000313" key="2">
    <source>
        <dbReference type="WBParaSite" id="TMUE_2000007463.1"/>
    </source>
</evidence>
<organism evidence="1 2">
    <name type="scientific">Trichuris muris</name>
    <name type="common">Mouse whipworm</name>
    <dbReference type="NCBI Taxonomy" id="70415"/>
    <lineage>
        <taxon>Eukaryota</taxon>
        <taxon>Metazoa</taxon>
        <taxon>Ecdysozoa</taxon>
        <taxon>Nematoda</taxon>
        <taxon>Enoplea</taxon>
        <taxon>Dorylaimia</taxon>
        <taxon>Trichinellida</taxon>
        <taxon>Trichuridae</taxon>
        <taxon>Trichuris</taxon>
    </lineage>
</organism>
<reference evidence="2" key="1">
    <citation type="submission" date="2019-12" db="UniProtKB">
        <authorList>
            <consortium name="WormBaseParasite"/>
        </authorList>
    </citation>
    <scope>IDENTIFICATION</scope>
</reference>
<name>A0A5S6QJT2_TRIMR</name>
<dbReference type="WBParaSite" id="TMUE_2000007463.1">
    <property type="protein sequence ID" value="TMUE_2000007463.1"/>
    <property type="gene ID" value="WBGene00288730"/>
</dbReference>
<keyword evidence="1" id="KW-1185">Reference proteome</keyword>
<evidence type="ECO:0000313" key="1">
    <source>
        <dbReference type="Proteomes" id="UP000046395"/>
    </source>
</evidence>
<dbReference type="Proteomes" id="UP000046395">
    <property type="component" value="Unassembled WGS sequence"/>
</dbReference>
<accession>A0A5S6QJT2</accession>
<dbReference type="AlphaFoldDB" id="A0A5S6QJT2"/>
<sequence>MKEAQNDQDIAQELALSYQRLTVVLRQAKWSIFRPESYATIEKMASLYTDVGFIKVYVDEVRLEDQLTIPVVTLFIGDVMVDMLQEKDVTELEKRLAKWSHIVDPAGVRYCITGASESSTANAKFAELTKIMNATEIDKVFERDPNFLQHIVEAISWSFRAGKGDSMELFRFTLNLQAFFASPPEHVLSQKLNLWLFKFLETTINYLDLRRKCAILLAMCIHKRISLAEYCEGRHPFLTYITNPYTLLQLPPRDVEFVLLSVLALRIASPSATTFEDFVTCSRAVIVHFPLQIQALFSLCSSNLFDMDYNFGLTLLSEIV</sequence>
<protein>
    <submittedName>
        <fullName evidence="2">Uncharacterized protein</fullName>
    </submittedName>
</protein>
<proteinExistence type="predicted"/>